<reference evidence="3" key="1">
    <citation type="journal article" date="2019" name="Int. J. Syst. Evol. Microbiol.">
        <title>The Global Catalogue of Microorganisms (GCM) 10K type strain sequencing project: providing services to taxonomists for standard genome sequencing and annotation.</title>
        <authorList>
            <consortium name="The Broad Institute Genomics Platform"/>
            <consortium name="The Broad Institute Genome Sequencing Center for Infectious Disease"/>
            <person name="Wu L."/>
            <person name="Ma J."/>
        </authorList>
    </citation>
    <scope>NUCLEOTIDE SEQUENCE [LARGE SCALE GENOMIC DNA]</scope>
    <source>
        <strain evidence="3">KCTC 42498</strain>
    </source>
</reference>
<feature type="coiled-coil region" evidence="1">
    <location>
        <begin position="43"/>
        <end position="70"/>
    </location>
</feature>
<comment type="caution">
    <text evidence="2">The sequence shown here is derived from an EMBL/GenBank/DDBJ whole genome shotgun (WGS) entry which is preliminary data.</text>
</comment>
<evidence type="ECO:0000256" key="1">
    <source>
        <dbReference type="SAM" id="Coils"/>
    </source>
</evidence>
<sequence>MPVAGRVDCFTDAQLRKGAAGLEMSISQYVSYLLTTTLFGTDTHVLQERLVEVTKQLEHLQQQAREEKEAVWEQEPYASLLQKVLHNERVLEELHAAYGAKPFAVQLRHDRGFHVGFCLTGEKIDEKIYQCTGRYAWAYVDRNKTLVTILKRS</sequence>
<gene>
    <name evidence="2" type="ORF">ACFSRY_09905</name>
</gene>
<evidence type="ECO:0000313" key="3">
    <source>
        <dbReference type="Proteomes" id="UP001597544"/>
    </source>
</evidence>
<keyword evidence="1" id="KW-0175">Coiled coil</keyword>
<organism evidence="2 3">
    <name type="scientific">Pontibacter locisalis</name>
    <dbReference type="NCBI Taxonomy" id="1719035"/>
    <lineage>
        <taxon>Bacteria</taxon>
        <taxon>Pseudomonadati</taxon>
        <taxon>Bacteroidota</taxon>
        <taxon>Cytophagia</taxon>
        <taxon>Cytophagales</taxon>
        <taxon>Hymenobacteraceae</taxon>
        <taxon>Pontibacter</taxon>
    </lineage>
</organism>
<dbReference type="Proteomes" id="UP001597544">
    <property type="component" value="Unassembled WGS sequence"/>
</dbReference>
<protein>
    <submittedName>
        <fullName evidence="2">Uncharacterized protein</fullName>
    </submittedName>
</protein>
<name>A0ABW5IMJ3_9BACT</name>
<dbReference type="EMBL" id="JBHULU010000013">
    <property type="protein sequence ID" value="MFD2514180.1"/>
    <property type="molecule type" value="Genomic_DNA"/>
</dbReference>
<keyword evidence="3" id="KW-1185">Reference proteome</keyword>
<evidence type="ECO:0000313" key="2">
    <source>
        <dbReference type="EMBL" id="MFD2514180.1"/>
    </source>
</evidence>
<accession>A0ABW5IMJ3</accession>
<proteinExistence type="predicted"/>
<dbReference type="RefSeq" id="WP_377506241.1">
    <property type="nucleotide sequence ID" value="NZ_JBHULU010000013.1"/>
</dbReference>